<dbReference type="GO" id="GO:0046872">
    <property type="term" value="F:metal ion binding"/>
    <property type="evidence" value="ECO:0007669"/>
    <property type="project" value="UniProtKB-KW"/>
</dbReference>
<gene>
    <name evidence="6" type="ORF">S03H2_29269</name>
</gene>
<dbReference type="AlphaFoldDB" id="X1GUH4"/>
<keyword evidence="2" id="KW-0479">Metal-binding</keyword>
<keyword evidence="1" id="KW-0004">4Fe-4S</keyword>
<comment type="caution">
    <text evidence="6">The sequence shown here is derived from an EMBL/GenBank/DDBJ whole genome shotgun (WGS) entry which is preliminary data.</text>
</comment>
<dbReference type="GO" id="GO:0051539">
    <property type="term" value="F:4 iron, 4 sulfur cluster binding"/>
    <property type="evidence" value="ECO:0007669"/>
    <property type="project" value="UniProtKB-KW"/>
</dbReference>
<accession>X1GUH4</accession>
<proteinExistence type="predicted"/>
<dbReference type="EMBL" id="BARU01017659">
    <property type="protein sequence ID" value="GAH61556.1"/>
    <property type="molecule type" value="Genomic_DNA"/>
</dbReference>
<keyword evidence="3" id="KW-0408">Iron</keyword>
<evidence type="ECO:0000313" key="6">
    <source>
        <dbReference type="EMBL" id="GAH61556.1"/>
    </source>
</evidence>
<keyword evidence="4" id="KW-0411">Iron-sulfur</keyword>
<dbReference type="InterPro" id="IPR007202">
    <property type="entry name" value="4Fe-4S_dom"/>
</dbReference>
<feature type="non-terminal residue" evidence="6">
    <location>
        <position position="32"/>
    </location>
</feature>
<evidence type="ECO:0000256" key="2">
    <source>
        <dbReference type="ARBA" id="ARBA00022723"/>
    </source>
</evidence>
<evidence type="ECO:0000256" key="3">
    <source>
        <dbReference type="ARBA" id="ARBA00023004"/>
    </source>
</evidence>
<feature type="domain" description="4Fe-4S" evidence="5">
    <location>
        <begin position="1"/>
        <end position="32"/>
    </location>
</feature>
<evidence type="ECO:0000256" key="4">
    <source>
        <dbReference type="ARBA" id="ARBA00023014"/>
    </source>
</evidence>
<protein>
    <recommendedName>
        <fullName evidence="5">4Fe-4S domain-containing protein</fullName>
    </recommendedName>
</protein>
<organism evidence="6">
    <name type="scientific">marine sediment metagenome</name>
    <dbReference type="NCBI Taxonomy" id="412755"/>
    <lineage>
        <taxon>unclassified sequences</taxon>
        <taxon>metagenomes</taxon>
        <taxon>ecological metagenomes</taxon>
    </lineage>
</organism>
<evidence type="ECO:0000259" key="5">
    <source>
        <dbReference type="PROSITE" id="PS51656"/>
    </source>
</evidence>
<dbReference type="Gene3D" id="1.10.15.40">
    <property type="entry name" value="Electron transport complex subunit B, putative Fe-S cluster"/>
    <property type="match status" value="1"/>
</dbReference>
<dbReference type="PROSITE" id="PS51656">
    <property type="entry name" value="4FE4S"/>
    <property type="match status" value="1"/>
</dbReference>
<name>X1GUH4_9ZZZZ</name>
<evidence type="ECO:0000256" key="1">
    <source>
        <dbReference type="ARBA" id="ARBA00022485"/>
    </source>
</evidence>
<sequence>MALSGLEIFKMLPKTNCKDCGFPTCLAFAMQL</sequence>
<dbReference type="Pfam" id="PF04060">
    <property type="entry name" value="FeS"/>
    <property type="match status" value="1"/>
</dbReference>
<reference evidence="6" key="1">
    <citation type="journal article" date="2014" name="Front. Microbiol.">
        <title>High frequency of phylogenetically diverse reductive dehalogenase-homologous genes in deep subseafloor sedimentary metagenomes.</title>
        <authorList>
            <person name="Kawai M."/>
            <person name="Futagami T."/>
            <person name="Toyoda A."/>
            <person name="Takaki Y."/>
            <person name="Nishi S."/>
            <person name="Hori S."/>
            <person name="Arai W."/>
            <person name="Tsubouchi T."/>
            <person name="Morono Y."/>
            <person name="Uchiyama I."/>
            <person name="Ito T."/>
            <person name="Fujiyama A."/>
            <person name="Inagaki F."/>
            <person name="Takami H."/>
        </authorList>
    </citation>
    <scope>NUCLEOTIDE SEQUENCE</scope>
    <source>
        <strain evidence="6">Expedition CK06-06</strain>
    </source>
</reference>